<gene>
    <name evidence="1" type="primary">PARPA_13827.1 scaffold 47132</name>
</gene>
<reference evidence="1 2" key="1">
    <citation type="submission" date="2014-09" db="EMBL/GenBank/DDBJ databases">
        <authorList>
            <person name="Ellenberger Sabrina"/>
        </authorList>
    </citation>
    <scope>NUCLEOTIDE SEQUENCE [LARGE SCALE GENOMIC DNA]</scope>
    <source>
        <strain evidence="1 2">CBS 412.66</strain>
    </source>
</reference>
<dbReference type="OrthoDB" id="2201784at2759"/>
<protein>
    <submittedName>
        <fullName evidence="1">Uncharacterized protein</fullName>
    </submittedName>
</protein>
<keyword evidence="2" id="KW-1185">Reference proteome</keyword>
<organism evidence="1 2">
    <name type="scientific">Parasitella parasitica</name>
    <dbReference type="NCBI Taxonomy" id="35722"/>
    <lineage>
        <taxon>Eukaryota</taxon>
        <taxon>Fungi</taxon>
        <taxon>Fungi incertae sedis</taxon>
        <taxon>Mucoromycota</taxon>
        <taxon>Mucoromycotina</taxon>
        <taxon>Mucoromycetes</taxon>
        <taxon>Mucorales</taxon>
        <taxon>Mucorineae</taxon>
        <taxon>Mucoraceae</taxon>
        <taxon>Parasitella</taxon>
    </lineage>
</organism>
<sequence length="96" mass="11583">MQKEERKILVAIDYDCDLNIDEVFNILRKYMDQEDYETHYIDEGKTYVKLNDMDDETWEYFTSEWCVDDGNTTTPSGYVLKKYDDWRLCALPLGWD</sequence>
<name>A0A0B7NLP5_9FUNG</name>
<proteinExistence type="predicted"/>
<evidence type="ECO:0000313" key="1">
    <source>
        <dbReference type="EMBL" id="CEP19511.1"/>
    </source>
</evidence>
<evidence type="ECO:0000313" key="2">
    <source>
        <dbReference type="Proteomes" id="UP000054107"/>
    </source>
</evidence>
<accession>A0A0B7NLP5</accession>
<dbReference type="EMBL" id="LN734038">
    <property type="protein sequence ID" value="CEP19511.1"/>
    <property type="molecule type" value="Genomic_DNA"/>
</dbReference>
<dbReference type="Proteomes" id="UP000054107">
    <property type="component" value="Unassembled WGS sequence"/>
</dbReference>
<dbReference type="AlphaFoldDB" id="A0A0B7NLP5"/>